<comment type="caution">
    <text evidence="1">The sequence shown here is derived from an EMBL/GenBank/DDBJ whole genome shotgun (WGS) entry which is preliminary data.</text>
</comment>
<evidence type="ECO:0000313" key="2">
    <source>
        <dbReference type="Proteomes" id="UP000019812"/>
    </source>
</evidence>
<organism evidence="1 2">
    <name type="scientific">Candidatus Accumulibacter vicinus</name>
    <dbReference type="NCBI Taxonomy" id="2954382"/>
    <lineage>
        <taxon>Bacteria</taxon>
        <taxon>Pseudomonadati</taxon>
        <taxon>Pseudomonadota</taxon>
        <taxon>Betaproteobacteria</taxon>
        <taxon>Candidatus Accumulibacter</taxon>
    </lineage>
</organism>
<name>A0A084Y2B8_9PROT</name>
<evidence type="ECO:0000313" key="1">
    <source>
        <dbReference type="EMBL" id="KFB68862.1"/>
    </source>
</evidence>
<protein>
    <submittedName>
        <fullName evidence="1">Uncharacterized protein</fullName>
    </submittedName>
</protein>
<gene>
    <name evidence="1" type="ORF">CAPSK01_001717</name>
</gene>
<dbReference type="RefSeq" id="WP_034924670.1">
    <property type="nucleotide sequence ID" value="NZ_JDSS02000019.1"/>
</dbReference>
<dbReference type="Proteomes" id="UP000019812">
    <property type="component" value="Unassembled WGS sequence"/>
</dbReference>
<dbReference type="AlphaFoldDB" id="A0A084Y2B8"/>
<accession>A0A084Y2B8</accession>
<dbReference type="STRING" id="1457154.CAPSK01_001717"/>
<reference evidence="1 2" key="1">
    <citation type="submission" date="2014-07" db="EMBL/GenBank/DDBJ databases">
        <title>Expanding our view of genomic diversity in Candidatus Accumulibacter clades.</title>
        <authorList>
            <person name="Skennerton C.T."/>
            <person name="Barr J.J."/>
            <person name="Slater F.R."/>
            <person name="Bond P.L."/>
            <person name="Tyson G.W."/>
        </authorList>
    </citation>
    <scope>NUCLEOTIDE SEQUENCE [LARGE SCALE GENOMIC DNA]</scope>
    <source>
        <strain evidence="2">SK-01</strain>
    </source>
</reference>
<sequence>MATVTKKSLRQEISHAGAFGNRWSQTYTFETNSSGIFVSSDLATAVQIGDVVRFGILPAGVRISDALVIISDAFAATTTYKLGFAYVDGVDSTVVPQDDDYFIVAGTASSSAARTPANNTAVRPLTLPKDAYLILTRAGAADSAAGIMDVVVNGTLVGV</sequence>
<dbReference type="EMBL" id="JDSS02000019">
    <property type="protein sequence ID" value="KFB68862.1"/>
    <property type="molecule type" value="Genomic_DNA"/>
</dbReference>
<proteinExistence type="predicted"/>